<dbReference type="GO" id="GO:0048476">
    <property type="term" value="C:Holliday junction resolvase complex"/>
    <property type="evidence" value="ECO:0007669"/>
    <property type="project" value="InterPro"/>
</dbReference>
<dbReference type="GO" id="GO:0051321">
    <property type="term" value="P:meiotic cell cycle"/>
    <property type="evidence" value="ECO:0007669"/>
    <property type="project" value="UniProtKB-KW"/>
</dbReference>
<evidence type="ECO:0008006" key="16">
    <source>
        <dbReference type="Google" id="ProtNLM"/>
    </source>
</evidence>
<comment type="subcellular location">
    <subcellularLocation>
        <location evidence="2">Nucleus</location>
    </subcellularLocation>
</comment>
<accession>X6NMU9</accession>
<evidence type="ECO:0000256" key="8">
    <source>
        <dbReference type="ARBA" id="ARBA00022842"/>
    </source>
</evidence>
<evidence type="ECO:0000256" key="6">
    <source>
        <dbReference type="ARBA" id="ARBA00022763"/>
    </source>
</evidence>
<dbReference type="InterPro" id="IPR033310">
    <property type="entry name" value="Mms4/EME1/EME2"/>
</dbReference>
<feature type="region of interest" description="Disordered" evidence="13">
    <location>
        <begin position="98"/>
        <end position="127"/>
    </location>
</feature>
<dbReference type="PANTHER" id="PTHR21077">
    <property type="entry name" value="EME1 PROTEIN"/>
    <property type="match status" value="1"/>
</dbReference>
<dbReference type="AlphaFoldDB" id="X6NMU9"/>
<keyword evidence="12" id="KW-0469">Meiosis</keyword>
<evidence type="ECO:0000256" key="11">
    <source>
        <dbReference type="ARBA" id="ARBA00023242"/>
    </source>
</evidence>
<reference evidence="14 15" key="1">
    <citation type="journal article" date="2013" name="Curr. Biol.">
        <title>The Genome of the Foraminiferan Reticulomyxa filosa.</title>
        <authorList>
            <person name="Glockner G."/>
            <person name="Hulsmann N."/>
            <person name="Schleicher M."/>
            <person name="Noegel A.A."/>
            <person name="Eichinger L."/>
            <person name="Gallinger C."/>
            <person name="Pawlowski J."/>
            <person name="Sierra R."/>
            <person name="Euteneuer U."/>
            <person name="Pillet L."/>
            <person name="Moustafa A."/>
            <person name="Platzer M."/>
            <person name="Groth M."/>
            <person name="Szafranski K."/>
            <person name="Schliwa M."/>
        </authorList>
    </citation>
    <scope>NUCLEOTIDE SEQUENCE [LARGE SCALE GENOMIC DNA]</scope>
</reference>
<evidence type="ECO:0000256" key="13">
    <source>
        <dbReference type="SAM" id="MobiDB-lite"/>
    </source>
</evidence>
<evidence type="ECO:0000256" key="4">
    <source>
        <dbReference type="ARBA" id="ARBA00022723"/>
    </source>
</evidence>
<keyword evidence="5" id="KW-0255">Endonuclease</keyword>
<evidence type="ECO:0000256" key="5">
    <source>
        <dbReference type="ARBA" id="ARBA00022759"/>
    </source>
</evidence>
<evidence type="ECO:0000256" key="10">
    <source>
        <dbReference type="ARBA" id="ARBA00023204"/>
    </source>
</evidence>
<keyword evidence="15" id="KW-1185">Reference proteome</keyword>
<keyword evidence="6" id="KW-0227">DNA damage</keyword>
<dbReference type="GO" id="GO:0016787">
    <property type="term" value="F:hydrolase activity"/>
    <property type="evidence" value="ECO:0007669"/>
    <property type="project" value="UniProtKB-KW"/>
</dbReference>
<evidence type="ECO:0000256" key="2">
    <source>
        <dbReference type="ARBA" id="ARBA00004123"/>
    </source>
</evidence>
<evidence type="ECO:0000256" key="3">
    <source>
        <dbReference type="ARBA" id="ARBA00022722"/>
    </source>
</evidence>
<evidence type="ECO:0000313" key="15">
    <source>
        <dbReference type="Proteomes" id="UP000023152"/>
    </source>
</evidence>
<evidence type="ECO:0000256" key="12">
    <source>
        <dbReference type="ARBA" id="ARBA00023254"/>
    </source>
</evidence>
<dbReference type="Proteomes" id="UP000023152">
    <property type="component" value="Unassembled WGS sequence"/>
</dbReference>
<gene>
    <name evidence="14" type="ORF">RFI_10122</name>
</gene>
<dbReference type="GO" id="GO:0005634">
    <property type="term" value="C:nucleus"/>
    <property type="evidence" value="ECO:0007669"/>
    <property type="project" value="UniProtKB-SubCell"/>
</dbReference>
<dbReference type="Gene3D" id="1.10.150.670">
    <property type="entry name" value="Crossover junction endonuclease EME1, DNA-binding domain"/>
    <property type="match status" value="1"/>
</dbReference>
<evidence type="ECO:0000313" key="14">
    <source>
        <dbReference type="EMBL" id="ETO27014.1"/>
    </source>
</evidence>
<protein>
    <recommendedName>
        <fullName evidence="16">Crossover junction endonuclease EME1</fullName>
    </recommendedName>
</protein>
<dbReference type="GO" id="GO:0046872">
    <property type="term" value="F:metal ion binding"/>
    <property type="evidence" value="ECO:0007669"/>
    <property type="project" value="UniProtKB-KW"/>
</dbReference>
<sequence length="547" mass="64273">MSNGLALWNPSLEGTVRTILEQHENKSSKNQVRTNEDILTDTSNHYCYATSSGKSDSKLTPIKSVKQKAKKQGKAKEYMHIKTNKQLCNFYFKPNSFASKDNQQQKDDQRHKESKSKKKKEDEEIDGNRKEVYVAQVPMKTKDLFYDEPKLLAAFNKFVQLYLKGKYRFNCIRLEISAEISQTNFSFQEMLKKRLSDVDWRGNDDKSTNRVDCEINYHVLPAHRWICWKWPVHLLQSDFDPSKFQLTPIDEKHLRSRTYESLGNVFLPRLLCRGLEEKKKKIQFFFFFVYFFNESFMILLIDKTNFRRYFGNETEDEKLKTLFCELQKLSPGVSRVHLIIQDSRLPGDCRDNKLDPSDAFFAKDKLEKILLKFFLQYDGFVKMTFDFVEIHIFIFTQGNAETTEKVVRYTRCLAEARFNVRSIHLQSLGFEVKRGRQSTHIDIGDEVQKSWCRMLRAIPQVSEQVVQCIVAQYPTCRHLMDCYKTLPSSEAENLLAVEIRITLNKKKNWVCSQTICRNNNAQQKVGQALSKKIYEAFYKNVDDEIQV</sequence>
<dbReference type="GO" id="GO:0006281">
    <property type="term" value="P:DNA repair"/>
    <property type="evidence" value="ECO:0007669"/>
    <property type="project" value="UniProtKB-KW"/>
</dbReference>
<dbReference type="GO" id="GO:0006310">
    <property type="term" value="P:DNA recombination"/>
    <property type="evidence" value="ECO:0007669"/>
    <property type="project" value="UniProtKB-KW"/>
</dbReference>
<keyword evidence="10" id="KW-0234">DNA repair</keyword>
<evidence type="ECO:0000256" key="1">
    <source>
        <dbReference type="ARBA" id="ARBA00001946"/>
    </source>
</evidence>
<dbReference type="GO" id="GO:0004519">
    <property type="term" value="F:endonuclease activity"/>
    <property type="evidence" value="ECO:0007669"/>
    <property type="project" value="UniProtKB-KW"/>
</dbReference>
<keyword evidence="9" id="KW-0233">DNA recombination</keyword>
<dbReference type="Pfam" id="PF21292">
    <property type="entry name" value="EME1-MUS81_C"/>
    <property type="match status" value="1"/>
</dbReference>
<keyword evidence="3" id="KW-0540">Nuclease</keyword>
<comment type="caution">
    <text evidence="14">The sequence shown here is derived from an EMBL/GenBank/DDBJ whole genome shotgun (WGS) entry which is preliminary data.</text>
</comment>
<keyword evidence="7" id="KW-0378">Hydrolase</keyword>
<name>X6NMU9_RETFI</name>
<proteinExistence type="predicted"/>
<dbReference type="InterPro" id="IPR042530">
    <property type="entry name" value="EME1/EME2_C"/>
</dbReference>
<keyword evidence="4" id="KW-0479">Metal-binding</keyword>
<dbReference type="EMBL" id="ASPP01007510">
    <property type="protein sequence ID" value="ETO27014.1"/>
    <property type="molecule type" value="Genomic_DNA"/>
</dbReference>
<keyword evidence="8" id="KW-0460">Magnesium</keyword>
<keyword evidence="11" id="KW-0539">Nucleus</keyword>
<dbReference type="PANTHER" id="PTHR21077:SF5">
    <property type="entry name" value="CROSSOVER JUNCTION ENDONUCLEASE MMS4"/>
    <property type="match status" value="1"/>
</dbReference>
<dbReference type="OrthoDB" id="343092at2759"/>
<evidence type="ECO:0000256" key="9">
    <source>
        <dbReference type="ARBA" id="ARBA00023172"/>
    </source>
</evidence>
<comment type="cofactor">
    <cofactor evidence="1">
        <name>Mg(2+)</name>
        <dbReference type="ChEBI" id="CHEBI:18420"/>
    </cofactor>
</comment>
<organism evidence="14 15">
    <name type="scientific">Reticulomyxa filosa</name>
    <dbReference type="NCBI Taxonomy" id="46433"/>
    <lineage>
        <taxon>Eukaryota</taxon>
        <taxon>Sar</taxon>
        <taxon>Rhizaria</taxon>
        <taxon>Retaria</taxon>
        <taxon>Foraminifera</taxon>
        <taxon>Monothalamids</taxon>
        <taxon>Reticulomyxidae</taxon>
        <taxon>Reticulomyxa</taxon>
    </lineage>
</organism>
<evidence type="ECO:0000256" key="7">
    <source>
        <dbReference type="ARBA" id="ARBA00022801"/>
    </source>
</evidence>